<sequence>MDGNESIERAANDAGRIVDECDVPSRSVRESFALYVRSHYPLIAFELLFVLLVLFALLLPTRILAAEAGTGLSQIAIPFTIRENLLTIDVEVGGRSYPLMFDLGDYRALSLSSAVLDSVEVDFTGGVDHFTNYAGTAMQARRFRVQSVGIGDNVWQDVNGSEDVYDPENPSPNPYGAVGRGFFEGALITLDYPNHRILVDDPGHAQLRSSDRGNRLAFPAISRVDAG</sequence>
<dbReference type="Gene3D" id="2.40.70.10">
    <property type="entry name" value="Acid Proteases"/>
    <property type="match status" value="1"/>
</dbReference>
<feature type="non-terminal residue" evidence="2">
    <location>
        <position position="227"/>
    </location>
</feature>
<gene>
    <name evidence="2" type="ORF">KDA27_22085</name>
</gene>
<proteinExistence type="predicted"/>
<keyword evidence="1" id="KW-0812">Transmembrane</keyword>
<name>A0A956NGQ8_UNCEI</name>
<protein>
    <submittedName>
        <fullName evidence="2">Uncharacterized protein</fullName>
    </submittedName>
</protein>
<evidence type="ECO:0000313" key="2">
    <source>
        <dbReference type="EMBL" id="MCA9758502.1"/>
    </source>
</evidence>
<evidence type="ECO:0000313" key="3">
    <source>
        <dbReference type="Proteomes" id="UP000739538"/>
    </source>
</evidence>
<reference evidence="2" key="2">
    <citation type="journal article" date="2021" name="Microbiome">
        <title>Successional dynamics and alternative stable states in a saline activated sludge microbial community over 9 years.</title>
        <authorList>
            <person name="Wang Y."/>
            <person name="Ye J."/>
            <person name="Ju F."/>
            <person name="Liu L."/>
            <person name="Boyd J.A."/>
            <person name="Deng Y."/>
            <person name="Parks D.H."/>
            <person name="Jiang X."/>
            <person name="Yin X."/>
            <person name="Woodcroft B.J."/>
            <person name="Tyson G.W."/>
            <person name="Hugenholtz P."/>
            <person name="Polz M.F."/>
            <person name="Zhang T."/>
        </authorList>
    </citation>
    <scope>NUCLEOTIDE SEQUENCE</scope>
    <source>
        <strain evidence="2">HKST-UBA02</strain>
    </source>
</reference>
<keyword evidence="1" id="KW-0472">Membrane</keyword>
<dbReference type="AlphaFoldDB" id="A0A956NGQ8"/>
<reference evidence="2" key="1">
    <citation type="submission" date="2020-04" db="EMBL/GenBank/DDBJ databases">
        <authorList>
            <person name="Zhang T."/>
        </authorList>
    </citation>
    <scope>NUCLEOTIDE SEQUENCE</scope>
    <source>
        <strain evidence="2">HKST-UBA02</strain>
    </source>
</reference>
<organism evidence="2 3">
    <name type="scientific">Eiseniibacteriota bacterium</name>
    <dbReference type="NCBI Taxonomy" id="2212470"/>
    <lineage>
        <taxon>Bacteria</taxon>
        <taxon>Candidatus Eiseniibacteriota</taxon>
    </lineage>
</organism>
<feature type="transmembrane region" description="Helical" evidence="1">
    <location>
        <begin position="40"/>
        <end position="59"/>
    </location>
</feature>
<dbReference type="EMBL" id="JAGQHS010000180">
    <property type="protein sequence ID" value="MCA9758502.1"/>
    <property type="molecule type" value="Genomic_DNA"/>
</dbReference>
<evidence type="ECO:0000256" key="1">
    <source>
        <dbReference type="SAM" id="Phobius"/>
    </source>
</evidence>
<accession>A0A956NGQ8</accession>
<dbReference type="Proteomes" id="UP000739538">
    <property type="component" value="Unassembled WGS sequence"/>
</dbReference>
<comment type="caution">
    <text evidence="2">The sequence shown here is derived from an EMBL/GenBank/DDBJ whole genome shotgun (WGS) entry which is preliminary data.</text>
</comment>
<dbReference type="InterPro" id="IPR021109">
    <property type="entry name" value="Peptidase_aspartic_dom_sf"/>
</dbReference>
<keyword evidence="1" id="KW-1133">Transmembrane helix</keyword>